<dbReference type="Gene3D" id="1.10.10.1410">
    <property type="match status" value="1"/>
</dbReference>
<evidence type="ECO:0000256" key="1">
    <source>
        <dbReference type="ARBA" id="ARBA00003362"/>
    </source>
</evidence>
<dbReference type="GO" id="GO:0002182">
    <property type="term" value="P:cytoplasmic translational elongation"/>
    <property type="evidence" value="ECO:0007669"/>
    <property type="project" value="InterPro"/>
</dbReference>
<comment type="function">
    <text evidence="1">Plays an important role in the elongation step of protein synthesis.</text>
</comment>
<gene>
    <name evidence="6" type="ORF">Cgig2_012251</name>
</gene>
<evidence type="ECO:0000256" key="4">
    <source>
        <dbReference type="ARBA" id="ARBA00022980"/>
    </source>
</evidence>
<dbReference type="PANTHER" id="PTHR21141">
    <property type="entry name" value="60S ACIDIC RIBOSOMAL PROTEIN FAMILY MEMBER"/>
    <property type="match status" value="1"/>
</dbReference>
<protein>
    <recommendedName>
        <fullName evidence="8">60S acidic ribosomal protein P2</fullName>
    </recommendedName>
</protein>
<comment type="caution">
    <text evidence="6">The sequence shown here is derived from an EMBL/GenBank/DDBJ whole genome shotgun (WGS) entry which is preliminary data.</text>
</comment>
<accession>A0A9Q1JPT5</accession>
<organism evidence="6 7">
    <name type="scientific">Carnegiea gigantea</name>
    <dbReference type="NCBI Taxonomy" id="171969"/>
    <lineage>
        <taxon>Eukaryota</taxon>
        <taxon>Viridiplantae</taxon>
        <taxon>Streptophyta</taxon>
        <taxon>Embryophyta</taxon>
        <taxon>Tracheophyta</taxon>
        <taxon>Spermatophyta</taxon>
        <taxon>Magnoliopsida</taxon>
        <taxon>eudicotyledons</taxon>
        <taxon>Gunneridae</taxon>
        <taxon>Pentapetalae</taxon>
        <taxon>Caryophyllales</taxon>
        <taxon>Cactineae</taxon>
        <taxon>Cactaceae</taxon>
        <taxon>Cactoideae</taxon>
        <taxon>Echinocereeae</taxon>
        <taxon>Carnegiea</taxon>
    </lineage>
</organism>
<evidence type="ECO:0000256" key="3">
    <source>
        <dbReference type="ARBA" id="ARBA00011266"/>
    </source>
</evidence>
<proteinExistence type="inferred from homology"/>
<keyword evidence="7" id="KW-1185">Reference proteome</keyword>
<dbReference type="PANTHER" id="PTHR21141:SF5">
    <property type="entry name" value="LARGE RIBOSOMAL SUBUNIT PROTEIN P2"/>
    <property type="match status" value="1"/>
</dbReference>
<dbReference type="InterPro" id="IPR038716">
    <property type="entry name" value="P1/P2_N_sf"/>
</dbReference>
<dbReference type="FunFam" id="1.10.10.1410:FF:000002">
    <property type="entry name" value="60S acidic ribosomal protein P2"/>
    <property type="match status" value="1"/>
</dbReference>
<dbReference type="InterPro" id="IPR027534">
    <property type="entry name" value="Ribosomal_P1/P2"/>
</dbReference>
<sequence>MKVVAAYMLAVLGGNPNPSADDLRNILNSVGCDADEEKVELLMFQVKGRDIAELVAAGREKLASVPAGGGACVAVSAGGAATGGGAAPAAAESKKEEKVEEKEESDDVIFLSPNLFYVGVEMTWASVFLTKRFRAIPLCTTPFFFPPQFRVLHQFLPVSQIEVRLGYERKCEWTGRYVLYKRQWYKDLIIRVNLDCHILLVVRVMRSNVPEGKGWGTNK</sequence>
<keyword evidence="4" id="KW-0689">Ribosomal protein</keyword>
<evidence type="ECO:0000313" key="7">
    <source>
        <dbReference type="Proteomes" id="UP001153076"/>
    </source>
</evidence>
<evidence type="ECO:0008006" key="8">
    <source>
        <dbReference type="Google" id="ProtNLM"/>
    </source>
</evidence>
<evidence type="ECO:0000256" key="5">
    <source>
        <dbReference type="ARBA" id="ARBA00023274"/>
    </source>
</evidence>
<dbReference type="EMBL" id="JAKOGI010000967">
    <property type="protein sequence ID" value="KAJ8428801.1"/>
    <property type="molecule type" value="Genomic_DNA"/>
</dbReference>
<dbReference type="HAMAP" id="MF_01478">
    <property type="entry name" value="Ribosomal_L12_arch"/>
    <property type="match status" value="1"/>
</dbReference>
<name>A0A9Q1JPT5_9CARY</name>
<dbReference type="CDD" id="cd05833">
    <property type="entry name" value="Ribosomal_P2"/>
    <property type="match status" value="1"/>
</dbReference>
<dbReference type="AlphaFoldDB" id="A0A9Q1JPT5"/>
<comment type="similarity">
    <text evidence="2">Belongs to the eukaryotic ribosomal protein P1/P2 family.</text>
</comment>
<keyword evidence="5" id="KW-0687">Ribonucleoprotein</keyword>
<dbReference type="GO" id="GO:0022625">
    <property type="term" value="C:cytosolic large ribosomal subunit"/>
    <property type="evidence" value="ECO:0007669"/>
    <property type="project" value="InterPro"/>
</dbReference>
<comment type="subunit">
    <text evidence="3">P1 and P2 exist as dimers at the large ribosomal subunit.</text>
</comment>
<dbReference type="Proteomes" id="UP001153076">
    <property type="component" value="Unassembled WGS sequence"/>
</dbReference>
<reference evidence="6" key="1">
    <citation type="submission" date="2022-04" db="EMBL/GenBank/DDBJ databases">
        <title>Carnegiea gigantea Genome sequencing and assembly v2.</title>
        <authorList>
            <person name="Copetti D."/>
            <person name="Sanderson M.J."/>
            <person name="Burquez A."/>
            <person name="Wojciechowski M.F."/>
        </authorList>
    </citation>
    <scope>NUCLEOTIDE SEQUENCE</scope>
    <source>
        <strain evidence="6">SGP5-SGP5p</strain>
        <tissue evidence="6">Aerial part</tissue>
    </source>
</reference>
<dbReference type="OrthoDB" id="1227494at2759"/>
<dbReference type="GO" id="GO:0003735">
    <property type="term" value="F:structural constituent of ribosome"/>
    <property type="evidence" value="ECO:0007669"/>
    <property type="project" value="InterPro"/>
</dbReference>
<dbReference type="InterPro" id="IPR044076">
    <property type="entry name" value="Ribosomal_P2"/>
</dbReference>
<evidence type="ECO:0000256" key="2">
    <source>
        <dbReference type="ARBA" id="ARBA00005436"/>
    </source>
</evidence>
<evidence type="ECO:0000313" key="6">
    <source>
        <dbReference type="EMBL" id="KAJ8428801.1"/>
    </source>
</evidence>
<dbReference type="Pfam" id="PF00428">
    <property type="entry name" value="Ribosomal_60s"/>
    <property type="match status" value="1"/>
</dbReference>